<dbReference type="Pfam" id="PF23421">
    <property type="entry name" value="DUF7109"/>
    <property type="match status" value="1"/>
</dbReference>
<gene>
    <name evidence="1" type="ORF">ACFQMK_09745</name>
</gene>
<dbReference type="InterPro" id="IPR055533">
    <property type="entry name" value="DUF7109"/>
</dbReference>
<dbReference type="EMBL" id="JBHSZZ010000035">
    <property type="protein sequence ID" value="MFC7187166.1"/>
    <property type="molecule type" value="Genomic_DNA"/>
</dbReference>
<evidence type="ECO:0000313" key="1">
    <source>
        <dbReference type="EMBL" id="MFC7187166.1"/>
    </source>
</evidence>
<name>A0ABD5YGJ2_9EURY</name>
<keyword evidence="2" id="KW-1185">Reference proteome</keyword>
<dbReference type="RefSeq" id="WP_267664288.1">
    <property type="nucleotide sequence ID" value="NZ_JAODIX010000035.1"/>
</dbReference>
<dbReference type="AlphaFoldDB" id="A0ABD5YGJ2"/>
<proteinExistence type="predicted"/>
<comment type="caution">
    <text evidence="1">The sequence shown here is derived from an EMBL/GenBank/DDBJ whole genome shotgun (WGS) entry which is preliminary data.</text>
</comment>
<sequence length="198" mass="19773">MAGESDPDGPGADAPSAAARDDLAGVVDLFGWLTRAELSRALSELAFKRRAEVDDGAIAAAIDVAVAEYALVPAPPAALSEGEGGDANAGGAPAAVADPGEGLDGDDVALAVGPAAFPSLPDGAADLPHILDVPERGVDREALSAAALARLSEDAVAAIGEGDADRLEVLADVTYDVEAWAPVDAGDVRERIVAELDS</sequence>
<evidence type="ECO:0000313" key="2">
    <source>
        <dbReference type="Proteomes" id="UP001596390"/>
    </source>
</evidence>
<protein>
    <submittedName>
        <fullName evidence="1">Uncharacterized protein</fullName>
    </submittedName>
</protein>
<accession>A0ABD5YGJ2</accession>
<dbReference type="Proteomes" id="UP001596390">
    <property type="component" value="Unassembled WGS sequence"/>
</dbReference>
<reference evidence="1 2" key="1">
    <citation type="journal article" date="2019" name="Int. J. Syst. Evol. Microbiol.">
        <title>The Global Catalogue of Microorganisms (GCM) 10K type strain sequencing project: providing services to taxonomists for standard genome sequencing and annotation.</title>
        <authorList>
            <consortium name="The Broad Institute Genomics Platform"/>
            <consortium name="The Broad Institute Genome Sequencing Center for Infectious Disease"/>
            <person name="Wu L."/>
            <person name="Ma J."/>
        </authorList>
    </citation>
    <scope>NUCLEOTIDE SEQUENCE [LARGE SCALE GENOMIC DNA]</scope>
    <source>
        <strain evidence="1 2">Q85</strain>
    </source>
</reference>
<organism evidence="1 2">
    <name type="scientific">Halorubrum yunnanense</name>
    <dbReference type="NCBI Taxonomy" id="1526162"/>
    <lineage>
        <taxon>Archaea</taxon>
        <taxon>Methanobacteriati</taxon>
        <taxon>Methanobacteriota</taxon>
        <taxon>Stenosarchaea group</taxon>
        <taxon>Halobacteria</taxon>
        <taxon>Halobacteriales</taxon>
        <taxon>Haloferacaceae</taxon>
        <taxon>Halorubrum</taxon>
    </lineage>
</organism>